<dbReference type="CDD" id="cd07302">
    <property type="entry name" value="CHD"/>
    <property type="match status" value="1"/>
</dbReference>
<keyword evidence="3" id="KW-1185">Reference proteome</keyword>
<reference evidence="2 3" key="1">
    <citation type="submission" date="2021-03" db="EMBL/GenBank/DDBJ databases">
        <title>Sequencing the genomes of 1000 actinobacteria strains.</title>
        <authorList>
            <person name="Klenk H.-P."/>
        </authorList>
    </citation>
    <scope>NUCLEOTIDE SEQUENCE [LARGE SCALE GENOMIC DNA]</scope>
    <source>
        <strain evidence="2 3">DSM 46670</strain>
    </source>
</reference>
<dbReference type="Gene3D" id="2.40.50.140">
    <property type="entry name" value="Nucleic acid-binding proteins"/>
    <property type="match status" value="1"/>
</dbReference>
<gene>
    <name evidence="2" type="ORF">JOF56_005240</name>
</gene>
<evidence type="ECO:0000313" key="3">
    <source>
        <dbReference type="Proteomes" id="UP001519332"/>
    </source>
</evidence>
<dbReference type="Proteomes" id="UP001519332">
    <property type="component" value="Unassembled WGS sequence"/>
</dbReference>
<proteinExistence type="predicted"/>
<dbReference type="Gene3D" id="3.30.70.1230">
    <property type="entry name" value="Nucleotide cyclase"/>
    <property type="match status" value="1"/>
</dbReference>
<organism evidence="2 3">
    <name type="scientific">Kibdelosporangium banguiense</name>
    <dbReference type="NCBI Taxonomy" id="1365924"/>
    <lineage>
        <taxon>Bacteria</taxon>
        <taxon>Bacillati</taxon>
        <taxon>Actinomycetota</taxon>
        <taxon>Actinomycetes</taxon>
        <taxon>Pseudonocardiales</taxon>
        <taxon>Pseudonocardiaceae</taxon>
        <taxon>Kibdelosporangium</taxon>
    </lineage>
</organism>
<evidence type="ECO:0000313" key="2">
    <source>
        <dbReference type="EMBL" id="MBP2324855.1"/>
    </source>
</evidence>
<dbReference type="InterPro" id="IPR001054">
    <property type="entry name" value="A/G_cyclase"/>
</dbReference>
<protein>
    <submittedName>
        <fullName evidence="2">Cold shock CspA family protein</fullName>
    </submittedName>
</protein>
<feature type="region of interest" description="Disordered" evidence="1">
    <location>
        <begin position="195"/>
        <end position="216"/>
    </location>
</feature>
<sequence length="353" mass="38543">MTLTDARSIKKSGGEVNWLPTMGWFFDQVGDAVREHGGTVNKYLNDSVVATFPMDKAAEAINSAILIQERISEAHRDNTYRCNCAIGIATGRVVEFTNGIYTDYIGGSVDTSERLSDGANAGAIFVDESTRNASNMMTVFSHYGNAVSREGGQYLAKVEELPTGWDAERIRYHEILWAAQPYGVRSSTVTEISVQNNTSVPSAERRRPTQPPWQRGILSSWNDDRDYGFVRGSDGGSYYLHRDSTCAGMPSIRTGDTVFFVAEPSHQEGRSPRATCAVSSGAELTVRVDRVCSAFGFSRVSDGQGAVRDLFLDLGPGAQDRYHIGQHVQIRLSHNAKGPVGMILADEIEALSA</sequence>
<dbReference type="EMBL" id="JAGINW010000001">
    <property type="protein sequence ID" value="MBP2324855.1"/>
    <property type="molecule type" value="Genomic_DNA"/>
</dbReference>
<dbReference type="SUPFAM" id="SSF50249">
    <property type="entry name" value="Nucleic acid-binding proteins"/>
    <property type="match status" value="1"/>
</dbReference>
<dbReference type="InterPro" id="IPR029787">
    <property type="entry name" value="Nucleotide_cyclase"/>
</dbReference>
<name>A0ABS4TKC1_9PSEU</name>
<accession>A0ABS4TKC1</accession>
<evidence type="ECO:0000256" key="1">
    <source>
        <dbReference type="SAM" id="MobiDB-lite"/>
    </source>
</evidence>
<dbReference type="SUPFAM" id="SSF55073">
    <property type="entry name" value="Nucleotide cyclase"/>
    <property type="match status" value="1"/>
</dbReference>
<dbReference type="RefSeq" id="WP_209642127.1">
    <property type="nucleotide sequence ID" value="NZ_JAGINW010000001.1"/>
</dbReference>
<dbReference type="InterPro" id="IPR012340">
    <property type="entry name" value="NA-bd_OB-fold"/>
</dbReference>
<comment type="caution">
    <text evidence="2">The sequence shown here is derived from an EMBL/GenBank/DDBJ whole genome shotgun (WGS) entry which is preliminary data.</text>
</comment>